<dbReference type="PANTHER" id="PTHR12459:SF15">
    <property type="entry name" value="TRANSMEMBRANE PROTEIN 135"/>
    <property type="match status" value="1"/>
</dbReference>
<comment type="subcellular location">
    <subcellularLocation>
        <location evidence="1">Endomembrane system</location>
        <topology evidence="1">Multi-pass membrane protein</topology>
    </subcellularLocation>
</comment>
<name>A0A1B6ED44_9HEMI</name>
<dbReference type="PANTHER" id="PTHR12459">
    <property type="entry name" value="TRANSMEMBRANE PROTEIN 135-RELATED"/>
    <property type="match status" value="1"/>
</dbReference>
<keyword evidence="3 6" id="KW-0812">Transmembrane</keyword>
<feature type="transmembrane region" description="Helical" evidence="6">
    <location>
        <begin position="307"/>
        <end position="331"/>
    </location>
</feature>
<evidence type="ECO:0000256" key="3">
    <source>
        <dbReference type="ARBA" id="ARBA00022692"/>
    </source>
</evidence>
<keyword evidence="4 6" id="KW-1133">Transmembrane helix</keyword>
<organism evidence="8">
    <name type="scientific">Clastoptera arizonana</name>
    <name type="common">Arizona spittle bug</name>
    <dbReference type="NCBI Taxonomy" id="38151"/>
    <lineage>
        <taxon>Eukaryota</taxon>
        <taxon>Metazoa</taxon>
        <taxon>Ecdysozoa</taxon>
        <taxon>Arthropoda</taxon>
        <taxon>Hexapoda</taxon>
        <taxon>Insecta</taxon>
        <taxon>Pterygota</taxon>
        <taxon>Neoptera</taxon>
        <taxon>Paraneoptera</taxon>
        <taxon>Hemiptera</taxon>
        <taxon>Auchenorrhyncha</taxon>
        <taxon>Cercopoidea</taxon>
        <taxon>Clastopteridae</taxon>
        <taxon>Clastoptera</taxon>
    </lineage>
</organism>
<feature type="domain" description="Transmembrane protein 135 N-terminal" evidence="7">
    <location>
        <begin position="59"/>
        <end position="172"/>
    </location>
</feature>
<protein>
    <recommendedName>
        <fullName evidence="7">Transmembrane protein 135 N-terminal domain-containing protein</fullName>
    </recommendedName>
</protein>
<accession>A0A1B6ED44</accession>
<reference evidence="8" key="1">
    <citation type="submission" date="2015-12" db="EMBL/GenBank/DDBJ databases">
        <title>De novo transcriptome assembly of four potential Pierce s Disease insect vectors from Arizona vineyards.</title>
        <authorList>
            <person name="Tassone E.E."/>
        </authorList>
    </citation>
    <scope>NUCLEOTIDE SEQUENCE</scope>
</reference>
<evidence type="ECO:0000313" key="8">
    <source>
        <dbReference type="EMBL" id="JAS35853.1"/>
    </source>
</evidence>
<evidence type="ECO:0000256" key="5">
    <source>
        <dbReference type="ARBA" id="ARBA00023136"/>
    </source>
</evidence>
<keyword evidence="5 6" id="KW-0472">Membrane</keyword>
<feature type="transmembrane region" description="Helical" evidence="6">
    <location>
        <begin position="141"/>
        <end position="157"/>
    </location>
</feature>
<feature type="transmembrane region" description="Helical" evidence="6">
    <location>
        <begin position="343"/>
        <end position="366"/>
    </location>
</feature>
<feature type="transmembrane region" description="Helical" evidence="6">
    <location>
        <begin position="164"/>
        <end position="182"/>
    </location>
</feature>
<dbReference type="EMBL" id="GEDC01001445">
    <property type="protein sequence ID" value="JAS35853.1"/>
    <property type="molecule type" value="Transcribed_RNA"/>
</dbReference>
<dbReference type="AlphaFoldDB" id="A0A1B6ED44"/>
<dbReference type="Pfam" id="PF15982">
    <property type="entry name" value="TMEM135_C_rich"/>
    <property type="match status" value="1"/>
</dbReference>
<feature type="non-terminal residue" evidence="8">
    <location>
        <position position="1"/>
    </location>
</feature>
<evidence type="ECO:0000259" key="7">
    <source>
        <dbReference type="Pfam" id="PF15982"/>
    </source>
</evidence>
<dbReference type="InterPro" id="IPR031926">
    <property type="entry name" value="TMEM135_N"/>
</dbReference>
<sequence length="440" mass="50802">AINNFDLYEYADEAQTVLLNHQSCSKFFSVCVFFLHSAMSFSKATLDLAFEDKTCNSLHPWNEKCFGSLWDFFKSSVIGTSQFYNLYFLVQLYLNRKRLSKGYIKSMLKDLVRSTTFGVVMANTFLSFSCLQWNIFGKLHYYSFLLSATLGGLGIFFEARQRRGLAINTFINMFLELWVNVLRGTGVLTKSRKVEGLFFMISSAVFMYCLRTDKTIKENGGPHVWFYTPPPYPYVQKGIEKLNNNEEVVRVCPHQGNCSDDILDTGAKYFTIGLCLQILRIVFQNFSKIFKSPQMVFKLLFRMKNTYFGLFLSMYLITYKAISCFLCHYQGADSPLHSILAGFVAGWAYFIQPNLTILLAIISNLLMNSGRHFRKAYHLPDWPYGELFLALSNGILYHFRIFHGQYCPSFLIHMIDSCTQGKSAAMYKRFTEIMTKYTIT</sequence>
<gene>
    <name evidence="8" type="ORF">g.25080</name>
</gene>
<evidence type="ECO:0000256" key="1">
    <source>
        <dbReference type="ARBA" id="ARBA00004127"/>
    </source>
</evidence>
<dbReference type="GO" id="GO:0012505">
    <property type="term" value="C:endomembrane system"/>
    <property type="evidence" value="ECO:0007669"/>
    <property type="project" value="UniProtKB-SubCell"/>
</dbReference>
<evidence type="ECO:0000256" key="6">
    <source>
        <dbReference type="SAM" id="Phobius"/>
    </source>
</evidence>
<evidence type="ECO:0000256" key="4">
    <source>
        <dbReference type="ARBA" id="ARBA00022989"/>
    </source>
</evidence>
<feature type="transmembrane region" description="Helical" evidence="6">
    <location>
        <begin position="76"/>
        <end position="94"/>
    </location>
</feature>
<feature type="transmembrane region" description="Helical" evidence="6">
    <location>
        <begin position="194"/>
        <end position="210"/>
    </location>
</feature>
<comment type="similarity">
    <text evidence="2">Belongs to the TMEM135 family.</text>
</comment>
<dbReference type="InterPro" id="IPR026749">
    <property type="entry name" value="Tmem135"/>
</dbReference>
<feature type="transmembrane region" description="Helical" evidence="6">
    <location>
        <begin position="115"/>
        <end position="135"/>
    </location>
</feature>
<evidence type="ECO:0000256" key="2">
    <source>
        <dbReference type="ARBA" id="ARBA00008924"/>
    </source>
</evidence>
<proteinExistence type="inferred from homology"/>